<dbReference type="InterPro" id="IPR051207">
    <property type="entry name" value="ComplexI_NDUFA9_subunit"/>
</dbReference>
<feature type="domain" description="NAD-dependent epimerase/dehydratase" evidence="1">
    <location>
        <begin position="12"/>
        <end position="154"/>
    </location>
</feature>
<organism evidence="2">
    <name type="scientific">Ostreococcus tauri</name>
    <name type="common">Marine green alga</name>
    <dbReference type="NCBI Taxonomy" id="70448"/>
    <lineage>
        <taxon>Eukaryota</taxon>
        <taxon>Viridiplantae</taxon>
        <taxon>Chlorophyta</taxon>
        <taxon>Mamiellophyceae</taxon>
        <taxon>Mamiellales</taxon>
        <taxon>Bathycoccaceae</taxon>
        <taxon>Ostreococcus</taxon>
    </lineage>
</organism>
<dbReference type="PANTHER" id="PTHR12126:SF16">
    <property type="entry name" value="MIOREX COMPLEX COMPONENT 2"/>
    <property type="match status" value="1"/>
</dbReference>
<evidence type="ECO:0000259" key="1">
    <source>
        <dbReference type="Pfam" id="PF01370"/>
    </source>
</evidence>
<name>A0A1Y5I3Z1_OSTTA</name>
<proteinExistence type="predicted"/>
<dbReference type="GO" id="GO:0005739">
    <property type="term" value="C:mitochondrion"/>
    <property type="evidence" value="ECO:0007669"/>
    <property type="project" value="TreeGrafter"/>
</dbReference>
<dbReference type="InterPro" id="IPR036291">
    <property type="entry name" value="NAD(P)-bd_dom_sf"/>
</dbReference>
<dbReference type="Proteomes" id="UP000195557">
    <property type="component" value="Unassembled WGS sequence"/>
</dbReference>
<dbReference type="InterPro" id="IPR001509">
    <property type="entry name" value="Epimerase_deHydtase"/>
</dbReference>
<dbReference type="Pfam" id="PF01370">
    <property type="entry name" value="Epimerase"/>
    <property type="match status" value="1"/>
</dbReference>
<evidence type="ECO:0000313" key="2">
    <source>
        <dbReference type="EMBL" id="OUS44171.1"/>
    </source>
</evidence>
<dbReference type="PANTHER" id="PTHR12126">
    <property type="entry name" value="NADH-UBIQUINONE OXIDOREDUCTASE 39 KDA SUBUNIT-RELATED"/>
    <property type="match status" value="1"/>
</dbReference>
<gene>
    <name evidence="2" type="ORF">BE221DRAFT_78822</name>
</gene>
<sequence>MSPATTAAAQRVVVFGGSGYVGSAIARALYEASAAAAAASSSSSSSSSSSASSSSSSSALVEIVCASRSGEAPKWASSESWASRATFVQCDAMDATRCEEITRGASAVVTAVGALPFPWVSANDIVRANGDTNIIPGRAAIKNGVTRMVVVGASIPPLVPGLASYARGKANVEAFARDEFALDGRTAVVLKPAAVSGTRRLGGGGIVPLALAMDPARFLLRASGNVALAAARAALGIDDANIAFRIISNRSLIEDYAA</sequence>
<dbReference type="AlphaFoldDB" id="A0A1Y5I3Z1"/>
<reference evidence="2" key="1">
    <citation type="submission" date="2017-04" db="EMBL/GenBank/DDBJ databases">
        <title>Population genomics of picophytoplankton unveils novel chromosome hypervariability.</title>
        <authorList>
            <consortium name="DOE Joint Genome Institute"/>
            <person name="Blanc-Mathieu R."/>
            <person name="Krasovec M."/>
            <person name="Hebrard M."/>
            <person name="Yau S."/>
            <person name="Desgranges E."/>
            <person name="Martin J."/>
            <person name="Schackwitz W."/>
            <person name="Kuo A."/>
            <person name="Salin G."/>
            <person name="Donnadieu C."/>
            <person name="Desdevises Y."/>
            <person name="Sanchez-Ferandin S."/>
            <person name="Moreau H."/>
            <person name="Rivals E."/>
            <person name="Grigoriev I.V."/>
            <person name="Grimsley N."/>
            <person name="Eyre-Walker A."/>
            <person name="Piganeau G."/>
        </authorList>
    </citation>
    <scope>NUCLEOTIDE SEQUENCE [LARGE SCALE GENOMIC DNA]</scope>
    <source>
        <strain evidence="2">RCC 1115</strain>
    </source>
</reference>
<protein>
    <recommendedName>
        <fullName evidence="1">NAD-dependent epimerase/dehydratase domain-containing protein</fullName>
    </recommendedName>
</protein>
<dbReference type="GO" id="GO:0044877">
    <property type="term" value="F:protein-containing complex binding"/>
    <property type="evidence" value="ECO:0007669"/>
    <property type="project" value="TreeGrafter"/>
</dbReference>
<dbReference type="EMBL" id="KZ155826">
    <property type="protein sequence ID" value="OUS44171.1"/>
    <property type="molecule type" value="Genomic_DNA"/>
</dbReference>
<dbReference type="eggNOG" id="KOG4288">
    <property type="taxonomic scope" value="Eukaryota"/>
</dbReference>
<dbReference type="SUPFAM" id="SSF51735">
    <property type="entry name" value="NAD(P)-binding Rossmann-fold domains"/>
    <property type="match status" value="1"/>
</dbReference>
<dbReference type="Gene3D" id="3.40.50.720">
    <property type="entry name" value="NAD(P)-binding Rossmann-like Domain"/>
    <property type="match status" value="1"/>
</dbReference>
<accession>A0A1Y5I3Z1</accession>